<evidence type="ECO:0000259" key="3">
    <source>
        <dbReference type="PROSITE" id="PS51782"/>
    </source>
</evidence>
<dbReference type="InterPro" id="IPR036779">
    <property type="entry name" value="LysM_dom_sf"/>
</dbReference>
<feature type="region of interest" description="Disordered" evidence="1">
    <location>
        <begin position="137"/>
        <end position="192"/>
    </location>
</feature>
<keyword evidence="2" id="KW-0732">Signal</keyword>
<name>A0A9X2JLZ2_9LACO</name>
<dbReference type="InterPro" id="IPR018392">
    <property type="entry name" value="LysM"/>
</dbReference>
<reference evidence="4 5" key="1">
    <citation type="journal article" date="2023" name="Int. J. Syst. Evol. Microbiol.">
        <title>Ligilactobacillus ubinensis sp. nov., a novel species isolated from the wild ferment of a durian fruit (Durio zibethinus).</title>
        <authorList>
            <person name="Heng Y.C."/>
            <person name="Menon N."/>
            <person name="Chen B."/>
            <person name="Loo B.Z.L."/>
            <person name="Wong G.W.J."/>
            <person name="Lim A.C.H."/>
            <person name="Silvaraju S."/>
            <person name="Kittelmann S."/>
        </authorList>
    </citation>
    <scope>NUCLEOTIDE SEQUENCE [LARGE SCALE GENOMIC DNA]</scope>
    <source>
        <strain evidence="4 5">WILCCON 0076</strain>
    </source>
</reference>
<dbReference type="EMBL" id="JAIULA010000012">
    <property type="protein sequence ID" value="MCP0887130.1"/>
    <property type="molecule type" value="Genomic_DNA"/>
</dbReference>
<dbReference type="SMART" id="SM00257">
    <property type="entry name" value="LysM"/>
    <property type="match status" value="1"/>
</dbReference>
<feature type="compositionally biased region" description="Low complexity" evidence="1">
    <location>
        <begin position="141"/>
        <end position="192"/>
    </location>
</feature>
<dbReference type="SUPFAM" id="SSF54106">
    <property type="entry name" value="LysM domain"/>
    <property type="match status" value="1"/>
</dbReference>
<evidence type="ECO:0000256" key="1">
    <source>
        <dbReference type="SAM" id="MobiDB-lite"/>
    </source>
</evidence>
<feature type="domain" description="LysM" evidence="3">
    <location>
        <begin position="66"/>
        <end position="115"/>
    </location>
</feature>
<gene>
    <name evidence="4" type="ORF">LB941_07250</name>
</gene>
<dbReference type="Proteomes" id="UP001139006">
    <property type="component" value="Unassembled WGS sequence"/>
</dbReference>
<dbReference type="AlphaFoldDB" id="A0A9X2JLZ2"/>
<proteinExistence type="predicted"/>
<dbReference type="Pfam" id="PF01476">
    <property type="entry name" value="LysM"/>
    <property type="match status" value="1"/>
</dbReference>
<accession>A0A9X2JLZ2</accession>
<comment type="caution">
    <text evidence="4">The sequence shown here is derived from an EMBL/GenBank/DDBJ whole genome shotgun (WGS) entry which is preliminary data.</text>
</comment>
<dbReference type="RefSeq" id="WP_253360727.1">
    <property type="nucleotide sequence ID" value="NZ_JAIULA010000012.1"/>
</dbReference>
<evidence type="ECO:0000313" key="5">
    <source>
        <dbReference type="Proteomes" id="UP001139006"/>
    </source>
</evidence>
<dbReference type="CDD" id="cd00118">
    <property type="entry name" value="LysM"/>
    <property type="match status" value="1"/>
</dbReference>
<dbReference type="PROSITE" id="PS51782">
    <property type="entry name" value="LYSM"/>
    <property type="match status" value="1"/>
</dbReference>
<keyword evidence="5" id="KW-1185">Reference proteome</keyword>
<sequence>MNRAKHFNIKPNQRVSRKVKATLLATTVLAGMSLTSNFSANAASVKSDWVANTTTEIAQNIGDVKAVYTIKKGDTLWGITQALATKGYQTSVDQLAKINNIVNVNLIIAGNTMKFSEVGNNTVVEVQGANGNVKGTYSIGSNKNTNTVRNNTTTANSTSTTTNNTANGNNNNGQNSNNNNQNNNNTPANPNAVNKDVLQSVITQAQSLVTQTDVYTIDSIIKLQAALASGLSKNNDNSATQVDVDNATAAINNAIGGLVKLTDIKKDALQAAITKAQSLVTQTSVYTADSIAGLQKALDNGRSVNSHNAATQNDVDAATTAINDAIAGLVKQDVN</sequence>
<feature type="signal peptide" evidence="2">
    <location>
        <begin position="1"/>
        <end position="42"/>
    </location>
</feature>
<organism evidence="4 5">
    <name type="scientific">Ligilactobacillus ubinensis</name>
    <dbReference type="NCBI Taxonomy" id="2876789"/>
    <lineage>
        <taxon>Bacteria</taxon>
        <taxon>Bacillati</taxon>
        <taxon>Bacillota</taxon>
        <taxon>Bacilli</taxon>
        <taxon>Lactobacillales</taxon>
        <taxon>Lactobacillaceae</taxon>
        <taxon>Ligilactobacillus</taxon>
    </lineage>
</organism>
<evidence type="ECO:0000313" key="4">
    <source>
        <dbReference type="EMBL" id="MCP0887130.1"/>
    </source>
</evidence>
<feature type="chain" id="PRO_5040905045" evidence="2">
    <location>
        <begin position="43"/>
        <end position="335"/>
    </location>
</feature>
<dbReference type="Gene3D" id="3.10.350.10">
    <property type="entry name" value="LysM domain"/>
    <property type="match status" value="1"/>
</dbReference>
<protein>
    <submittedName>
        <fullName evidence="4">LysM peptidoglycan-binding domain-containing protein</fullName>
    </submittedName>
</protein>
<dbReference type="Gene3D" id="1.20.1270.90">
    <property type="entry name" value="AF1782-like"/>
    <property type="match status" value="2"/>
</dbReference>
<evidence type="ECO:0000256" key="2">
    <source>
        <dbReference type="SAM" id="SignalP"/>
    </source>
</evidence>